<keyword evidence="2" id="KW-1003">Cell membrane</keyword>
<evidence type="ECO:0000256" key="1">
    <source>
        <dbReference type="ARBA" id="ARBA00004651"/>
    </source>
</evidence>
<feature type="transmembrane region" description="Helical" evidence="6">
    <location>
        <begin position="438"/>
        <end position="458"/>
    </location>
</feature>
<evidence type="ECO:0000256" key="4">
    <source>
        <dbReference type="ARBA" id="ARBA00022989"/>
    </source>
</evidence>
<dbReference type="InterPro" id="IPR001851">
    <property type="entry name" value="ABC_transp_permease"/>
</dbReference>
<sequence>MKAKILGIFGLLVVLCVFMTIMTSDPWYNVGSSKFLQAGNIQNLLSRTAMFGILGVGVAFVIITGGIDLSIGSLVCMSGVLLAMFLHVEYQPVVSSAVTNVAAESGELTLQRQSSGLNPGDRIRYSGGRRAPSNLLTIASVDGNTIKIVEKLTRDDDQGEIALATPVRTVERFQGDDAEHGARIVLEGQHDLRVRDQLTLVHPESGLKTEAITKVEAGENSTTVYLANNPGKRLDAEWLAIPLKRHQRMPVPLALLSVLLIASTLGLIHGLLVTRARLQPFVVTLCGLLIYRGLSRWLTGDNPAGLGEYSDTLCQVGSGRLTIYTNAAGETFGIPYPFFFLAAIGIVAATFLNRTIWGRYLLALGRNEEAARFSGINTGNVTLAAFVVCSALAAVGGMLFALDSLSISPSSFGNFFELYAIAAAVLGGCSLRGGEGSIVGVVIGTAVMQILNNLIMLLKISGTLEYAIIGSVILVGVLADEVVKRIAAERRLRQRL</sequence>
<dbReference type="PANTHER" id="PTHR32196">
    <property type="entry name" value="ABC TRANSPORTER PERMEASE PROTEIN YPHD-RELATED-RELATED"/>
    <property type="match status" value="1"/>
</dbReference>
<reference evidence="7 8" key="1">
    <citation type="journal article" date="2016" name="Front. Microbiol.">
        <title>Fuerstia marisgermanicae gen. nov., sp. nov., an Unusual Member of the Phylum Planctomycetes from the German Wadden Sea.</title>
        <authorList>
            <person name="Kohn T."/>
            <person name="Heuer A."/>
            <person name="Jogler M."/>
            <person name="Vollmers J."/>
            <person name="Boedeker C."/>
            <person name="Bunk B."/>
            <person name="Rast P."/>
            <person name="Borchert D."/>
            <person name="Glockner I."/>
            <person name="Freese H.M."/>
            <person name="Klenk H.P."/>
            <person name="Overmann J."/>
            <person name="Kaster A.K."/>
            <person name="Rohde M."/>
            <person name="Wiegand S."/>
            <person name="Jogler C."/>
        </authorList>
    </citation>
    <scope>NUCLEOTIDE SEQUENCE [LARGE SCALE GENOMIC DNA]</scope>
    <source>
        <strain evidence="7 8">NH11</strain>
    </source>
</reference>
<evidence type="ECO:0000313" key="8">
    <source>
        <dbReference type="Proteomes" id="UP000187735"/>
    </source>
</evidence>
<keyword evidence="3 6" id="KW-0812">Transmembrane</keyword>
<evidence type="ECO:0000256" key="3">
    <source>
        <dbReference type="ARBA" id="ARBA00022692"/>
    </source>
</evidence>
<evidence type="ECO:0000256" key="5">
    <source>
        <dbReference type="ARBA" id="ARBA00023136"/>
    </source>
</evidence>
<dbReference type="Pfam" id="PF02653">
    <property type="entry name" value="BPD_transp_2"/>
    <property type="match status" value="1"/>
</dbReference>
<evidence type="ECO:0000256" key="2">
    <source>
        <dbReference type="ARBA" id="ARBA00022475"/>
    </source>
</evidence>
<evidence type="ECO:0000256" key="6">
    <source>
        <dbReference type="SAM" id="Phobius"/>
    </source>
</evidence>
<dbReference type="EMBL" id="CP017641">
    <property type="protein sequence ID" value="APZ96865.1"/>
    <property type="molecule type" value="Genomic_DNA"/>
</dbReference>
<proteinExistence type="predicted"/>
<keyword evidence="8" id="KW-1185">Reference proteome</keyword>
<gene>
    <name evidence="7" type="primary">rbsC_3</name>
    <name evidence="7" type="ORF">Fuma_06539</name>
</gene>
<dbReference type="Proteomes" id="UP000187735">
    <property type="component" value="Chromosome"/>
</dbReference>
<feature type="transmembrane region" description="Helical" evidence="6">
    <location>
        <begin position="464"/>
        <end position="483"/>
    </location>
</feature>
<feature type="transmembrane region" description="Helical" evidence="6">
    <location>
        <begin position="381"/>
        <end position="402"/>
    </location>
</feature>
<dbReference type="AlphaFoldDB" id="A0A1P8WS32"/>
<dbReference type="STRING" id="1891926.Fuma_06539"/>
<name>A0A1P8WS32_9PLAN</name>
<dbReference type="RefSeq" id="WP_077027836.1">
    <property type="nucleotide sequence ID" value="NZ_CP017641.1"/>
</dbReference>
<keyword evidence="4 6" id="KW-1133">Transmembrane helix</keyword>
<organism evidence="7 8">
    <name type="scientific">Fuerstiella marisgermanici</name>
    <dbReference type="NCBI Taxonomy" id="1891926"/>
    <lineage>
        <taxon>Bacteria</taxon>
        <taxon>Pseudomonadati</taxon>
        <taxon>Planctomycetota</taxon>
        <taxon>Planctomycetia</taxon>
        <taxon>Planctomycetales</taxon>
        <taxon>Planctomycetaceae</taxon>
        <taxon>Fuerstiella</taxon>
    </lineage>
</organism>
<keyword evidence="5 6" id="KW-0472">Membrane</keyword>
<feature type="transmembrane region" description="Helical" evidence="6">
    <location>
        <begin position="253"/>
        <end position="272"/>
    </location>
</feature>
<feature type="transmembrane region" description="Helical" evidence="6">
    <location>
        <begin position="414"/>
        <end position="431"/>
    </location>
</feature>
<feature type="transmembrane region" description="Helical" evidence="6">
    <location>
        <begin position="334"/>
        <end position="352"/>
    </location>
</feature>
<evidence type="ECO:0000313" key="7">
    <source>
        <dbReference type="EMBL" id="APZ96865.1"/>
    </source>
</evidence>
<dbReference type="OrthoDB" id="9784538at2"/>
<feature type="transmembrane region" description="Helical" evidence="6">
    <location>
        <begin position="6"/>
        <end position="23"/>
    </location>
</feature>
<comment type="subcellular location">
    <subcellularLocation>
        <location evidence="1">Cell membrane</location>
        <topology evidence="1">Multi-pass membrane protein</topology>
    </subcellularLocation>
</comment>
<dbReference type="GO" id="GO:0005886">
    <property type="term" value="C:plasma membrane"/>
    <property type="evidence" value="ECO:0007669"/>
    <property type="project" value="UniProtKB-SubCell"/>
</dbReference>
<dbReference type="KEGG" id="fmr:Fuma_06539"/>
<accession>A0A1P8WS32</accession>
<dbReference type="CDD" id="cd06579">
    <property type="entry name" value="TM_PBP1_transp_AraH_like"/>
    <property type="match status" value="1"/>
</dbReference>
<dbReference type="GO" id="GO:0022857">
    <property type="term" value="F:transmembrane transporter activity"/>
    <property type="evidence" value="ECO:0007669"/>
    <property type="project" value="InterPro"/>
</dbReference>
<dbReference type="PANTHER" id="PTHR32196:SF15">
    <property type="entry name" value="SUGAR ABC TRANSPORTER PERMEASE PROTEIN"/>
    <property type="match status" value="1"/>
</dbReference>
<protein>
    <submittedName>
        <fullName evidence="7">Ribose transport system permease protein RbsC</fullName>
    </submittedName>
</protein>